<name>A0AAV8W8J0_9CUCU</name>
<gene>
    <name evidence="1" type="ORF">NQ315_001538</name>
</gene>
<protein>
    <submittedName>
        <fullName evidence="1">Uncharacterized protein</fullName>
    </submittedName>
</protein>
<dbReference type="Proteomes" id="UP001159042">
    <property type="component" value="Unassembled WGS sequence"/>
</dbReference>
<reference evidence="1 2" key="1">
    <citation type="journal article" date="2023" name="Insect Mol. Biol.">
        <title>Genome sequencing provides insights into the evolution of gene families encoding plant cell wall-degrading enzymes in longhorned beetles.</title>
        <authorList>
            <person name="Shin N.R."/>
            <person name="Okamura Y."/>
            <person name="Kirsch R."/>
            <person name="Pauchet Y."/>
        </authorList>
    </citation>
    <scope>NUCLEOTIDE SEQUENCE [LARGE SCALE GENOMIC DNA]</scope>
    <source>
        <strain evidence="1">EAD_L_NR</strain>
    </source>
</reference>
<keyword evidence="2" id="KW-1185">Reference proteome</keyword>
<evidence type="ECO:0000313" key="2">
    <source>
        <dbReference type="Proteomes" id="UP001159042"/>
    </source>
</evidence>
<dbReference type="EMBL" id="JANEYG010000005">
    <property type="protein sequence ID" value="KAJ8922990.1"/>
    <property type="molecule type" value="Genomic_DNA"/>
</dbReference>
<evidence type="ECO:0000313" key="1">
    <source>
        <dbReference type="EMBL" id="KAJ8922990.1"/>
    </source>
</evidence>
<dbReference type="AlphaFoldDB" id="A0AAV8W8J0"/>
<proteinExistence type="predicted"/>
<organism evidence="1 2">
    <name type="scientific">Exocentrus adspersus</name>
    <dbReference type="NCBI Taxonomy" id="1586481"/>
    <lineage>
        <taxon>Eukaryota</taxon>
        <taxon>Metazoa</taxon>
        <taxon>Ecdysozoa</taxon>
        <taxon>Arthropoda</taxon>
        <taxon>Hexapoda</taxon>
        <taxon>Insecta</taxon>
        <taxon>Pterygota</taxon>
        <taxon>Neoptera</taxon>
        <taxon>Endopterygota</taxon>
        <taxon>Coleoptera</taxon>
        <taxon>Polyphaga</taxon>
        <taxon>Cucujiformia</taxon>
        <taxon>Chrysomeloidea</taxon>
        <taxon>Cerambycidae</taxon>
        <taxon>Lamiinae</taxon>
        <taxon>Acanthocinini</taxon>
        <taxon>Exocentrus</taxon>
    </lineage>
</organism>
<accession>A0AAV8W8J0</accession>
<comment type="caution">
    <text evidence="1">The sequence shown here is derived from an EMBL/GenBank/DDBJ whole genome shotgun (WGS) entry which is preliminary data.</text>
</comment>
<sequence>MCCNLKTLCNRTYYGDVGKTYDLRVLKAVEARLPFLCHLTFTANGQSHGDIVQVTATGRHPL</sequence>